<organism evidence="3 4">
    <name type="scientific">Dysgonomonas macrotermitis</name>
    <dbReference type="NCBI Taxonomy" id="1346286"/>
    <lineage>
        <taxon>Bacteria</taxon>
        <taxon>Pseudomonadati</taxon>
        <taxon>Bacteroidota</taxon>
        <taxon>Bacteroidia</taxon>
        <taxon>Bacteroidales</taxon>
        <taxon>Dysgonomonadaceae</taxon>
        <taxon>Dysgonomonas</taxon>
    </lineage>
</organism>
<dbReference type="InterPro" id="IPR027417">
    <property type="entry name" value="P-loop_NTPase"/>
</dbReference>
<dbReference type="Pfam" id="PF04466">
    <property type="entry name" value="Terminase_3"/>
    <property type="match status" value="1"/>
</dbReference>
<dbReference type="AlphaFoldDB" id="A0A1M5IX32"/>
<feature type="domain" description="Phage terminase large subunit C-terminal" evidence="2">
    <location>
        <begin position="255"/>
        <end position="394"/>
    </location>
</feature>
<reference evidence="4" key="1">
    <citation type="submission" date="2016-11" db="EMBL/GenBank/DDBJ databases">
        <authorList>
            <person name="Varghese N."/>
            <person name="Submissions S."/>
        </authorList>
    </citation>
    <scope>NUCLEOTIDE SEQUENCE [LARGE SCALE GENOMIC DNA]</scope>
    <source>
        <strain evidence="4">DSM 27370</strain>
    </source>
</reference>
<feature type="domain" description="Phage terminase large subunit N-terminal" evidence="1">
    <location>
        <begin position="28"/>
        <end position="207"/>
    </location>
</feature>
<keyword evidence="4" id="KW-1185">Reference proteome</keyword>
<evidence type="ECO:0000259" key="2">
    <source>
        <dbReference type="Pfam" id="PF17288"/>
    </source>
</evidence>
<dbReference type="PANTHER" id="PTHR39184">
    <property type="match status" value="1"/>
</dbReference>
<sequence>MATVVQRKIALTPVYKKLNVAYQCKRYNVFVLEGGSRSSKTHSICQFWITYAEKNKGRNKRVIVSRLKATWLTATVVKDFIDILKDYGLYDKKNHNKSVGAGIYKLYDTEFWFLGLDDEQRIHGMKSDAFWINEAVEASFDDYAQLMQRCSGFAILDYNPSYDEHWIYDKICKRKKTCYMHSTMLDNPLIPDNAKEQILSYQDTEENRKNGTVDKRKWEIYGLGKRATLEGLIFSNWSIVKEIPEGIMKRGYGQDFGYTNDPTAIVDCAFVEATKTLYIDEKCYCTHMVSADIINKHKKLPPMKVMSESADERLVKEIKNAGIDIYSVKKGPGSVNAGISVMQGYKICVTERSINAIKEFRNYTWRFDDKLNKFVNEVPEGQDDHIIDAARYWVMGAIMGRIKQDIDLTGVFY</sequence>
<dbReference type="OrthoDB" id="9768556at2"/>
<dbReference type="Gene3D" id="3.40.50.300">
    <property type="entry name" value="P-loop containing nucleotide triphosphate hydrolases"/>
    <property type="match status" value="1"/>
</dbReference>
<accession>A0A1M5IX32</accession>
<dbReference type="InterPro" id="IPR052380">
    <property type="entry name" value="Viral_DNA_packaging_terminase"/>
</dbReference>
<dbReference type="InterPro" id="IPR006437">
    <property type="entry name" value="Phage_terminase_lsu"/>
</dbReference>
<evidence type="ECO:0000313" key="4">
    <source>
        <dbReference type="Proteomes" id="UP000184480"/>
    </source>
</evidence>
<protein>
    <submittedName>
        <fullName evidence="3">Phage terminase large subunit</fullName>
    </submittedName>
</protein>
<dbReference type="PANTHER" id="PTHR39184:SF1">
    <property type="entry name" value="PBSX PHAGE TERMINASE LARGE SUBUNIT"/>
    <property type="match status" value="1"/>
</dbReference>
<dbReference type="EMBL" id="FQUC01000021">
    <property type="protein sequence ID" value="SHG32675.1"/>
    <property type="molecule type" value="Genomic_DNA"/>
</dbReference>
<dbReference type="Pfam" id="PF17288">
    <property type="entry name" value="Terminase_3C"/>
    <property type="match status" value="1"/>
</dbReference>
<dbReference type="InterPro" id="IPR035413">
    <property type="entry name" value="Terminase_L_C"/>
</dbReference>
<dbReference type="Gene3D" id="3.30.420.280">
    <property type="match status" value="1"/>
</dbReference>
<evidence type="ECO:0000313" key="3">
    <source>
        <dbReference type="EMBL" id="SHG32675.1"/>
    </source>
</evidence>
<dbReference type="STRING" id="1346286.SAMN05444362_12141"/>
<dbReference type="RefSeq" id="WP_062184290.1">
    <property type="nucleotide sequence ID" value="NZ_BBXL01000026.1"/>
</dbReference>
<name>A0A1M5IX32_9BACT</name>
<gene>
    <name evidence="3" type="ORF">SAMN05444362_12141</name>
</gene>
<dbReference type="Proteomes" id="UP000184480">
    <property type="component" value="Unassembled WGS sequence"/>
</dbReference>
<dbReference type="NCBIfam" id="TIGR01547">
    <property type="entry name" value="phage_term_2"/>
    <property type="match status" value="1"/>
</dbReference>
<evidence type="ECO:0000259" key="1">
    <source>
        <dbReference type="Pfam" id="PF04466"/>
    </source>
</evidence>
<proteinExistence type="predicted"/>
<dbReference type="InterPro" id="IPR035412">
    <property type="entry name" value="Terminase_L_N"/>
</dbReference>